<dbReference type="STRING" id="765915.A0A1Y2HHK7"/>
<feature type="domain" description="Piwi" evidence="3">
    <location>
        <begin position="558"/>
        <end position="857"/>
    </location>
</feature>
<keyword evidence="5" id="KW-1185">Reference proteome</keyword>
<dbReference type="Gene3D" id="3.30.420.10">
    <property type="entry name" value="Ribonuclease H-like superfamily/Ribonuclease H"/>
    <property type="match status" value="1"/>
</dbReference>
<feature type="region of interest" description="Disordered" evidence="1">
    <location>
        <begin position="125"/>
        <end position="147"/>
    </location>
</feature>
<feature type="region of interest" description="Disordered" evidence="1">
    <location>
        <begin position="60"/>
        <end position="80"/>
    </location>
</feature>
<dbReference type="EMBL" id="MCFL01000045">
    <property type="protein sequence ID" value="ORZ32562.1"/>
    <property type="molecule type" value="Genomic_DNA"/>
</dbReference>
<dbReference type="InterPro" id="IPR045246">
    <property type="entry name" value="Piwi_ago-like"/>
</dbReference>
<feature type="domain" description="PAZ" evidence="2">
    <location>
        <begin position="264"/>
        <end position="380"/>
    </location>
</feature>
<comment type="caution">
    <text evidence="4">The sequence shown here is derived from an EMBL/GenBank/DDBJ whole genome shotgun (WGS) entry which is preliminary data.</text>
</comment>
<dbReference type="SMART" id="SM01163">
    <property type="entry name" value="DUF1785"/>
    <property type="match status" value="1"/>
</dbReference>
<dbReference type="InterPro" id="IPR012337">
    <property type="entry name" value="RNaseH-like_sf"/>
</dbReference>
<dbReference type="InterPro" id="IPR036397">
    <property type="entry name" value="RNaseH_sf"/>
</dbReference>
<evidence type="ECO:0000259" key="2">
    <source>
        <dbReference type="PROSITE" id="PS50821"/>
    </source>
</evidence>
<dbReference type="SUPFAM" id="SSF101690">
    <property type="entry name" value="PAZ domain"/>
    <property type="match status" value="1"/>
</dbReference>
<evidence type="ECO:0000313" key="4">
    <source>
        <dbReference type="EMBL" id="ORZ32562.1"/>
    </source>
</evidence>
<dbReference type="GO" id="GO:0003723">
    <property type="term" value="F:RNA binding"/>
    <property type="evidence" value="ECO:0007669"/>
    <property type="project" value="InterPro"/>
</dbReference>
<dbReference type="SMART" id="SM00950">
    <property type="entry name" value="Piwi"/>
    <property type="match status" value="1"/>
</dbReference>
<accession>A0A1Y2HHK7</accession>
<dbReference type="PROSITE" id="PS50821">
    <property type="entry name" value="PAZ"/>
    <property type="match status" value="1"/>
</dbReference>
<dbReference type="CDD" id="cd04657">
    <property type="entry name" value="Piwi_ago-like"/>
    <property type="match status" value="1"/>
</dbReference>
<gene>
    <name evidence="4" type="ORF">BCR44DRAFT_52789</name>
</gene>
<dbReference type="OrthoDB" id="10252740at2759"/>
<dbReference type="PANTHER" id="PTHR22891">
    <property type="entry name" value="EUKARYOTIC TRANSLATION INITIATION FACTOR 2C"/>
    <property type="match status" value="1"/>
</dbReference>
<dbReference type="InterPro" id="IPR032474">
    <property type="entry name" value="Argonaute_N"/>
</dbReference>
<dbReference type="Gene3D" id="2.170.260.10">
    <property type="entry name" value="paz domain"/>
    <property type="match status" value="1"/>
</dbReference>
<dbReference type="Pfam" id="PF02170">
    <property type="entry name" value="PAZ"/>
    <property type="match status" value="1"/>
</dbReference>
<evidence type="ECO:0000313" key="5">
    <source>
        <dbReference type="Proteomes" id="UP000193411"/>
    </source>
</evidence>
<dbReference type="InterPro" id="IPR036085">
    <property type="entry name" value="PAZ_dom_sf"/>
</dbReference>
<dbReference type="InterPro" id="IPR003165">
    <property type="entry name" value="Piwi"/>
</dbReference>
<proteinExistence type="predicted"/>
<dbReference type="Gene3D" id="3.40.50.2300">
    <property type="match status" value="1"/>
</dbReference>
<sequence length="889" mass="98292">MLGTPSQPQQKFSLGQQAYSTAGFVRRPGFGSVGTPIQVLANHFAFTTLGSGSIYHHDVTISQATSPRPGPATKDKDKDKDLSKALIRKIWARFEQDHAPKLQVLFGFDGVKNAFSAKRLPTDASTTLVSLPPPPNRPTRKDGSPNTKDFTITFRLVGELALADLHAYLQGKTQMSNNILTLHQAIDVMFRQGPTRTMIPAGRSFFDPTLPRTPLAGGLDLLSGVFLSARMGMRKMTLNVDTAYTAFYRPMNVVEFCAQVLGRPVNQLMGQELLPADVRKLDRVLRMVTVSTTHRGFKERHGVLRLTKTSCAKTFFIKSDPEKEAQDAGEEAQEEQGSERVSVAQYFAKEYTVKLRYPNLPCLQVGPKASLPMEVATIEPDQKFRGQLSPQQTSDIIKIAAKKPLERKDQIAHLMTRLALDKDPYLASIGVTVSRTPMAVDGRLLPPPQLELKGKTAMPRDGTWNLTGMGLKLGARITSLGVLSFVNPRNLPEPQIVDMLNGFFAEATAKGLQFNPVKKTREKFPIHVTQPRGAEGVEVALQALWKATGDQFQAYPDLFIVIVPFRDNDLYAEIKRVGETVLGVPTQCLMQNKAQRANAQYWSNVVLKVNTKIKGPSHNFHLKQSKFLTEPTLIVGADVTHPAPGTNQASIAAMVGSLDPNCLRFQPVVRMQPVRQEEIADAGGMFREVLRNYQTSNAGRLPKRVIMYRDGVSEGQFALVRDAEVHAMRSVLAELNASATKLTFVLVNKRHHTRFFASNPRDGDRSGNIKAGLVVDSGVTHPTDFDFFLQSQAGLQGTSRPTRYVVLHDEMGWSADDLQLFTYHQCYTYARCTRSVSVAPAAYYAHLVCFRARHHVKYEGSESSLASMGGAAVEVAPLHAKLGNSMYFM</sequence>
<dbReference type="InterPro" id="IPR032472">
    <property type="entry name" value="ArgoL2"/>
</dbReference>
<dbReference type="Pfam" id="PF08699">
    <property type="entry name" value="ArgoL1"/>
    <property type="match status" value="1"/>
</dbReference>
<evidence type="ECO:0000259" key="3">
    <source>
        <dbReference type="PROSITE" id="PS50822"/>
    </source>
</evidence>
<dbReference type="InterPro" id="IPR014811">
    <property type="entry name" value="ArgoL1"/>
</dbReference>
<dbReference type="PROSITE" id="PS50822">
    <property type="entry name" value="PIWI"/>
    <property type="match status" value="1"/>
</dbReference>
<evidence type="ECO:0000256" key="1">
    <source>
        <dbReference type="SAM" id="MobiDB-lite"/>
    </source>
</evidence>
<dbReference type="InterPro" id="IPR003100">
    <property type="entry name" value="PAZ_dom"/>
</dbReference>
<protein>
    <submittedName>
        <fullName evidence="4">Piwi domain-domain-containing protein</fullName>
    </submittedName>
</protein>
<name>A0A1Y2HHK7_9FUNG</name>
<dbReference type="SUPFAM" id="SSF53098">
    <property type="entry name" value="Ribonuclease H-like"/>
    <property type="match status" value="1"/>
</dbReference>
<reference evidence="4 5" key="1">
    <citation type="submission" date="2016-07" db="EMBL/GenBank/DDBJ databases">
        <title>Pervasive Adenine N6-methylation of Active Genes in Fungi.</title>
        <authorList>
            <consortium name="DOE Joint Genome Institute"/>
            <person name="Mondo S.J."/>
            <person name="Dannebaum R.O."/>
            <person name="Kuo R.C."/>
            <person name="Labutti K."/>
            <person name="Haridas S."/>
            <person name="Kuo A."/>
            <person name="Salamov A."/>
            <person name="Ahrendt S.R."/>
            <person name="Lipzen A."/>
            <person name="Sullivan W."/>
            <person name="Andreopoulos W.B."/>
            <person name="Clum A."/>
            <person name="Lindquist E."/>
            <person name="Daum C."/>
            <person name="Ramamoorthy G.K."/>
            <person name="Gryganskyi A."/>
            <person name="Culley D."/>
            <person name="Magnuson J.K."/>
            <person name="James T.Y."/>
            <person name="O'Malley M.A."/>
            <person name="Stajich J.E."/>
            <person name="Spatafora J.W."/>
            <person name="Visel A."/>
            <person name="Grigoriev I.V."/>
        </authorList>
    </citation>
    <scope>NUCLEOTIDE SEQUENCE [LARGE SCALE GENOMIC DNA]</scope>
    <source>
        <strain evidence="4 5">PL171</strain>
    </source>
</reference>
<organism evidence="4 5">
    <name type="scientific">Catenaria anguillulae PL171</name>
    <dbReference type="NCBI Taxonomy" id="765915"/>
    <lineage>
        <taxon>Eukaryota</taxon>
        <taxon>Fungi</taxon>
        <taxon>Fungi incertae sedis</taxon>
        <taxon>Blastocladiomycota</taxon>
        <taxon>Blastocladiomycetes</taxon>
        <taxon>Blastocladiales</taxon>
        <taxon>Catenariaceae</taxon>
        <taxon>Catenaria</taxon>
    </lineage>
</organism>
<dbReference type="Pfam" id="PF16488">
    <property type="entry name" value="ArgoL2"/>
    <property type="match status" value="1"/>
</dbReference>
<dbReference type="Proteomes" id="UP000193411">
    <property type="component" value="Unassembled WGS sequence"/>
</dbReference>
<dbReference type="Pfam" id="PF16486">
    <property type="entry name" value="ArgoN"/>
    <property type="match status" value="1"/>
</dbReference>
<dbReference type="Pfam" id="PF02171">
    <property type="entry name" value="Piwi"/>
    <property type="match status" value="1"/>
</dbReference>
<dbReference type="CDD" id="cd02846">
    <property type="entry name" value="PAZ_argonaute_like"/>
    <property type="match status" value="1"/>
</dbReference>
<dbReference type="AlphaFoldDB" id="A0A1Y2HHK7"/>